<dbReference type="CDD" id="cd00293">
    <property type="entry name" value="USP-like"/>
    <property type="match status" value="2"/>
</dbReference>
<evidence type="ECO:0000256" key="1">
    <source>
        <dbReference type="ARBA" id="ARBA00008791"/>
    </source>
</evidence>
<dbReference type="PANTHER" id="PTHR46268:SF22">
    <property type="entry name" value="SENSOR PROTEIN KDPD-RELATED"/>
    <property type="match status" value="1"/>
</dbReference>
<dbReference type="AlphaFoldDB" id="A0A9X4RUH4"/>
<reference evidence="3" key="1">
    <citation type="submission" date="2022-07" db="EMBL/GenBank/DDBJ databases">
        <title>Description and genome-wide analysis of Profundicola chukchiensis gen. nov., sp. nov., marine bacteria isolated from bottom sediments of the Chukchi Sea.</title>
        <authorList>
            <person name="Romanenko L."/>
            <person name="Otstavnykh N."/>
            <person name="Kurilenko V."/>
            <person name="Eremeev V."/>
            <person name="Velansky P."/>
            <person name="Mikhailov V."/>
            <person name="Isaeva M."/>
        </authorList>
    </citation>
    <scope>NUCLEOTIDE SEQUENCE</scope>
    <source>
        <strain evidence="3">KMM 9713</strain>
    </source>
</reference>
<proteinExistence type="inferred from homology"/>
<organism evidence="3 4">
    <name type="scientific">Profundicola chukchiensis</name>
    <dbReference type="NCBI Taxonomy" id="2961959"/>
    <lineage>
        <taxon>Bacteria</taxon>
        <taxon>Pseudomonadati</taxon>
        <taxon>Bacteroidota</taxon>
        <taxon>Flavobacteriia</taxon>
        <taxon>Flavobacteriales</taxon>
        <taxon>Weeksellaceae</taxon>
        <taxon>Profundicola</taxon>
    </lineage>
</organism>
<evidence type="ECO:0000259" key="2">
    <source>
        <dbReference type="Pfam" id="PF00582"/>
    </source>
</evidence>
<sequence>MKLIKNILVAVDFRASTENVVSNAIVFAKKFKSKLTLVHVLPEGSTNEKVDSLVRKAAEDELEKINQRFQQEEVQTGDPMIMFGNYSDRIVFASKKIGANLVIIGAGEKQKKDSVQLGTTAGRVMLQSKVPVFVIKSGQDLSQIKNILCPVDFSDESSNALKNAIAIARVFQAKLTVLSVYTEFKQTITRIDPDEVNRQRKQDQELELKRFLDKHNLIDLDYSQEVAGGSPSQEILKAIEAHQIDLLLMGTTGRSGINKILLGSVAEKVTREVLSSFITSKKEDFLEFELISKDLDEHFEAAEKLYEDGFYNLAIDLYHEALELNFTHLPSLRGLARTYEKLGDEANANKYQNMTKQVLQQMKNYKIEEEVRRNMS</sequence>
<dbReference type="EMBL" id="JANCMU010000003">
    <property type="protein sequence ID" value="MDG4946153.1"/>
    <property type="molecule type" value="Genomic_DNA"/>
</dbReference>
<feature type="domain" description="UspA" evidence="2">
    <location>
        <begin position="144"/>
        <end position="272"/>
    </location>
</feature>
<dbReference type="SUPFAM" id="SSF48452">
    <property type="entry name" value="TPR-like"/>
    <property type="match status" value="1"/>
</dbReference>
<evidence type="ECO:0000313" key="3">
    <source>
        <dbReference type="EMBL" id="MDG4946153.1"/>
    </source>
</evidence>
<comment type="similarity">
    <text evidence="1">Belongs to the universal stress protein A family.</text>
</comment>
<dbReference type="RefSeq" id="WP_304420636.1">
    <property type="nucleotide sequence ID" value="NZ_JANCMU010000003.1"/>
</dbReference>
<dbReference type="Proteomes" id="UP001152599">
    <property type="component" value="Unassembled WGS sequence"/>
</dbReference>
<keyword evidence="4" id="KW-1185">Reference proteome</keyword>
<evidence type="ECO:0000313" key="4">
    <source>
        <dbReference type="Proteomes" id="UP001152599"/>
    </source>
</evidence>
<comment type="caution">
    <text evidence="3">The sequence shown here is derived from an EMBL/GenBank/DDBJ whole genome shotgun (WGS) entry which is preliminary data.</text>
</comment>
<gene>
    <name evidence="3" type="ORF">NMK71_06975</name>
</gene>
<dbReference type="Gene3D" id="3.40.50.620">
    <property type="entry name" value="HUPs"/>
    <property type="match status" value="2"/>
</dbReference>
<dbReference type="Pfam" id="PF00582">
    <property type="entry name" value="Usp"/>
    <property type="match status" value="2"/>
</dbReference>
<protein>
    <submittedName>
        <fullName evidence="3">Universal stress protein</fullName>
    </submittedName>
</protein>
<dbReference type="Gene3D" id="1.25.40.10">
    <property type="entry name" value="Tetratricopeptide repeat domain"/>
    <property type="match status" value="1"/>
</dbReference>
<dbReference type="InterPro" id="IPR006015">
    <property type="entry name" value="Universal_stress_UspA"/>
</dbReference>
<accession>A0A9X4RUH4</accession>
<name>A0A9X4RUH4_9FLAO</name>
<feature type="domain" description="UspA" evidence="2">
    <location>
        <begin position="5"/>
        <end position="136"/>
    </location>
</feature>
<dbReference type="InterPro" id="IPR006016">
    <property type="entry name" value="UspA"/>
</dbReference>
<dbReference type="PRINTS" id="PR01438">
    <property type="entry name" value="UNVRSLSTRESS"/>
</dbReference>
<dbReference type="SUPFAM" id="SSF52402">
    <property type="entry name" value="Adenine nucleotide alpha hydrolases-like"/>
    <property type="match status" value="2"/>
</dbReference>
<dbReference type="InterPro" id="IPR011990">
    <property type="entry name" value="TPR-like_helical_dom_sf"/>
</dbReference>
<dbReference type="PANTHER" id="PTHR46268">
    <property type="entry name" value="STRESS RESPONSE PROTEIN NHAX"/>
    <property type="match status" value="1"/>
</dbReference>
<dbReference type="InterPro" id="IPR014729">
    <property type="entry name" value="Rossmann-like_a/b/a_fold"/>
</dbReference>